<accession>A0A1H0E598</accession>
<dbReference type="InterPro" id="IPR001451">
    <property type="entry name" value="Hexapep"/>
</dbReference>
<evidence type="ECO:0000256" key="2">
    <source>
        <dbReference type="ARBA" id="ARBA00022679"/>
    </source>
</evidence>
<dbReference type="PANTHER" id="PTHR23416">
    <property type="entry name" value="SIALIC ACID SYNTHASE-RELATED"/>
    <property type="match status" value="1"/>
</dbReference>
<protein>
    <submittedName>
        <fullName evidence="5">Maltose O-acetyltransferase</fullName>
    </submittedName>
</protein>
<organism evidence="5 6">
    <name type="scientific">Actinomyces ruminicola</name>
    <dbReference type="NCBI Taxonomy" id="332524"/>
    <lineage>
        <taxon>Bacteria</taxon>
        <taxon>Bacillati</taxon>
        <taxon>Actinomycetota</taxon>
        <taxon>Actinomycetes</taxon>
        <taxon>Actinomycetales</taxon>
        <taxon>Actinomycetaceae</taxon>
        <taxon>Actinomyces</taxon>
    </lineage>
</organism>
<evidence type="ECO:0000313" key="5">
    <source>
        <dbReference type="EMBL" id="SDN77478.1"/>
    </source>
</evidence>
<dbReference type="SUPFAM" id="SSF51161">
    <property type="entry name" value="Trimeric LpxA-like enzymes"/>
    <property type="match status" value="1"/>
</dbReference>
<dbReference type="InterPro" id="IPR024688">
    <property type="entry name" value="Mac_dom"/>
</dbReference>
<dbReference type="STRING" id="332524.SAMN04487766_10595"/>
<dbReference type="GO" id="GO:0008374">
    <property type="term" value="F:O-acyltransferase activity"/>
    <property type="evidence" value="ECO:0007669"/>
    <property type="project" value="TreeGrafter"/>
</dbReference>
<dbReference type="InterPro" id="IPR018357">
    <property type="entry name" value="Hexapep_transf_CS"/>
</dbReference>
<dbReference type="Pfam" id="PF00132">
    <property type="entry name" value="Hexapep"/>
    <property type="match status" value="1"/>
</dbReference>
<dbReference type="Proteomes" id="UP000198541">
    <property type="component" value="Unassembled WGS sequence"/>
</dbReference>
<dbReference type="PANTHER" id="PTHR23416:SF23">
    <property type="entry name" value="ACETYLTRANSFERASE C18B11.09C-RELATED"/>
    <property type="match status" value="1"/>
</dbReference>
<dbReference type="InterPro" id="IPR011004">
    <property type="entry name" value="Trimer_LpxA-like_sf"/>
</dbReference>
<dbReference type="AlphaFoldDB" id="A0A1H0E598"/>
<keyword evidence="6" id="KW-1185">Reference proteome</keyword>
<keyword evidence="3" id="KW-0677">Repeat</keyword>
<dbReference type="EMBL" id="FNIM01000014">
    <property type="protein sequence ID" value="SDN77478.1"/>
    <property type="molecule type" value="Genomic_DNA"/>
</dbReference>
<evidence type="ECO:0000256" key="1">
    <source>
        <dbReference type="ARBA" id="ARBA00007274"/>
    </source>
</evidence>
<evidence type="ECO:0000259" key="4">
    <source>
        <dbReference type="Pfam" id="PF12464"/>
    </source>
</evidence>
<name>A0A1H0E598_9ACTO</name>
<dbReference type="RefSeq" id="WP_176765848.1">
    <property type="nucleotide sequence ID" value="NZ_FNIM01000014.1"/>
</dbReference>
<dbReference type="CDD" id="cd03357">
    <property type="entry name" value="LbH_MAT_GAT"/>
    <property type="match status" value="1"/>
</dbReference>
<proteinExistence type="inferred from homology"/>
<feature type="domain" description="Maltose/galactoside acetyltransferase" evidence="4">
    <location>
        <begin position="10"/>
        <end position="57"/>
    </location>
</feature>
<evidence type="ECO:0000256" key="3">
    <source>
        <dbReference type="ARBA" id="ARBA00022737"/>
    </source>
</evidence>
<gene>
    <name evidence="5" type="ORF">SAMN05216355_1142</name>
</gene>
<evidence type="ECO:0000313" key="6">
    <source>
        <dbReference type="Proteomes" id="UP000198541"/>
    </source>
</evidence>
<dbReference type="PROSITE" id="PS00101">
    <property type="entry name" value="HEXAPEP_TRANSFERASES"/>
    <property type="match status" value="1"/>
</dbReference>
<comment type="similarity">
    <text evidence="1">Belongs to the transferase hexapeptide repeat family.</text>
</comment>
<dbReference type="Gene3D" id="2.160.10.10">
    <property type="entry name" value="Hexapeptide repeat proteins"/>
    <property type="match status" value="1"/>
</dbReference>
<reference evidence="6" key="1">
    <citation type="submission" date="2016-10" db="EMBL/GenBank/DDBJ databases">
        <authorList>
            <person name="Varghese N."/>
            <person name="Submissions S."/>
        </authorList>
    </citation>
    <scope>NUCLEOTIDE SEQUENCE [LARGE SCALE GENOMIC DNA]</scope>
    <source>
        <strain evidence="6">DSM 27982</strain>
    </source>
</reference>
<dbReference type="InterPro" id="IPR051159">
    <property type="entry name" value="Hexapeptide_acetyltransf"/>
</dbReference>
<dbReference type="GO" id="GO:0016407">
    <property type="term" value="F:acetyltransferase activity"/>
    <property type="evidence" value="ECO:0007669"/>
    <property type="project" value="InterPro"/>
</dbReference>
<keyword evidence="2 5" id="KW-0808">Transferase</keyword>
<dbReference type="Pfam" id="PF12464">
    <property type="entry name" value="Mac"/>
    <property type="match status" value="1"/>
</dbReference>
<sequence length="221" mass="23777">MEDQDARARAGLLFDTAWPPYRSLKARAHDLCRRYNALNDLDPERDELIPQIFAEIGEGFHVRGPLYVNCGFHTRIGARFFANLNFTLLDDVPVTIGDDVQVAPGVTIAAGTHPLLAAERQHLTYPDGHTGGAEYGDPVVIEDRVWLGANVTVMPGVTIGHDAVIGAGSLVTHDVPAGWLAFGVPARPVREITEADSVHSPTSAVYGRLGSEQRPAGADGH</sequence>